<keyword evidence="2" id="KW-0812">Transmembrane</keyword>
<dbReference type="EMBL" id="JAVDWH010000001">
    <property type="protein sequence ID" value="MDR7087827.1"/>
    <property type="molecule type" value="Genomic_DNA"/>
</dbReference>
<evidence type="ECO:0000313" key="4">
    <source>
        <dbReference type="EMBL" id="MDR7087827.1"/>
    </source>
</evidence>
<evidence type="ECO:0000313" key="5">
    <source>
        <dbReference type="Proteomes" id="UP001257739"/>
    </source>
</evidence>
<evidence type="ECO:0000256" key="2">
    <source>
        <dbReference type="SAM" id="Phobius"/>
    </source>
</evidence>
<sequence>MTDDPQEIPPNAGQAPGFTPPPGPVPPPYGYQPIYVAPKHPQATTVLVLGILSLVLCQLLGPFAWVMGNKAKKEIDANPTAFSGEGEIQAGRVMGIISTALLVVLAFVILMGVAGLLVYSTTGSASG</sequence>
<accession>A0ABU1URN3</accession>
<proteinExistence type="predicted"/>
<reference evidence="4 5" key="1">
    <citation type="submission" date="2023-07" db="EMBL/GenBank/DDBJ databases">
        <title>Sorghum-associated microbial communities from plants grown in Nebraska, USA.</title>
        <authorList>
            <person name="Schachtman D."/>
        </authorList>
    </citation>
    <scope>NUCLEOTIDE SEQUENCE [LARGE SCALE GENOMIC DNA]</scope>
    <source>
        <strain evidence="4 5">BE248</strain>
    </source>
</reference>
<dbReference type="RefSeq" id="WP_309971932.1">
    <property type="nucleotide sequence ID" value="NZ_JAVDWH010000001.1"/>
</dbReference>
<dbReference type="Proteomes" id="UP001257739">
    <property type="component" value="Unassembled WGS sequence"/>
</dbReference>
<feature type="transmembrane region" description="Helical" evidence="2">
    <location>
        <begin position="93"/>
        <end position="119"/>
    </location>
</feature>
<keyword evidence="2" id="KW-0472">Membrane</keyword>
<organism evidence="4 5">
    <name type="scientific">Aeromicrobium panaciterrae</name>
    <dbReference type="NCBI Taxonomy" id="363861"/>
    <lineage>
        <taxon>Bacteria</taxon>
        <taxon>Bacillati</taxon>
        <taxon>Actinomycetota</taxon>
        <taxon>Actinomycetes</taxon>
        <taxon>Propionibacteriales</taxon>
        <taxon>Nocardioidaceae</taxon>
        <taxon>Aeromicrobium</taxon>
    </lineage>
</organism>
<dbReference type="InterPro" id="IPR025241">
    <property type="entry name" value="DUF4190"/>
</dbReference>
<evidence type="ECO:0000259" key="3">
    <source>
        <dbReference type="Pfam" id="PF13828"/>
    </source>
</evidence>
<comment type="caution">
    <text evidence="4">The sequence shown here is derived from an EMBL/GenBank/DDBJ whole genome shotgun (WGS) entry which is preliminary data.</text>
</comment>
<feature type="transmembrane region" description="Helical" evidence="2">
    <location>
        <begin position="46"/>
        <end position="66"/>
    </location>
</feature>
<keyword evidence="2" id="KW-1133">Transmembrane helix</keyword>
<feature type="region of interest" description="Disordered" evidence="1">
    <location>
        <begin position="1"/>
        <end position="26"/>
    </location>
</feature>
<dbReference type="Pfam" id="PF13828">
    <property type="entry name" value="DUF4190"/>
    <property type="match status" value="1"/>
</dbReference>
<gene>
    <name evidence="4" type="ORF">J2X11_002666</name>
</gene>
<protein>
    <recommendedName>
        <fullName evidence="3">DUF4190 domain-containing protein</fullName>
    </recommendedName>
</protein>
<feature type="domain" description="DUF4190" evidence="3">
    <location>
        <begin position="43"/>
        <end position="105"/>
    </location>
</feature>
<keyword evidence="5" id="KW-1185">Reference proteome</keyword>
<evidence type="ECO:0000256" key="1">
    <source>
        <dbReference type="SAM" id="MobiDB-lite"/>
    </source>
</evidence>
<name>A0ABU1URN3_9ACTN</name>